<proteinExistence type="predicted"/>
<reference evidence="2" key="1">
    <citation type="submission" date="2022-12" db="EMBL/GenBank/DDBJ databases">
        <authorList>
            <person name="Bing R.G."/>
            <person name="Willard D.J."/>
            <person name="Manesh M.J.H."/>
            <person name="Laemthong T."/>
            <person name="Crosby J.R."/>
            <person name="Kelly R.M."/>
        </authorList>
    </citation>
    <scope>NUCLEOTIDE SEQUENCE</scope>
    <source>
        <strain evidence="2">DSM 8991</strain>
    </source>
</reference>
<gene>
    <name evidence="2" type="ORF">OTJ99_001349</name>
</gene>
<dbReference type="RefSeq" id="WP_045164757.1">
    <property type="nucleotide sequence ID" value="NZ_CP113864.1"/>
</dbReference>
<sequence>MLIVFFILYSILAFLFALGIVKSKSRWSKIAIIIPIYLECVALLALYKQNVGLYGLGGLVVIIVFLLRRFKIV</sequence>
<evidence type="ECO:0000256" key="1">
    <source>
        <dbReference type="SAM" id="Phobius"/>
    </source>
</evidence>
<name>A0ABY7BHS0_9FIRM</name>
<feature type="transmembrane region" description="Helical" evidence="1">
    <location>
        <begin position="53"/>
        <end position="70"/>
    </location>
</feature>
<evidence type="ECO:0000313" key="3">
    <source>
        <dbReference type="Proteomes" id="UP001164745"/>
    </source>
</evidence>
<feature type="transmembrane region" description="Helical" evidence="1">
    <location>
        <begin position="6"/>
        <end position="23"/>
    </location>
</feature>
<keyword evidence="3" id="KW-1185">Reference proteome</keyword>
<evidence type="ECO:0000313" key="2">
    <source>
        <dbReference type="EMBL" id="WAM30586.1"/>
    </source>
</evidence>
<keyword evidence="1" id="KW-0472">Membrane</keyword>
<keyword evidence="1" id="KW-1133">Transmembrane helix</keyword>
<protein>
    <submittedName>
        <fullName evidence="2">Uncharacterized protein</fullName>
    </submittedName>
</protein>
<feature type="transmembrane region" description="Helical" evidence="1">
    <location>
        <begin position="30"/>
        <end position="47"/>
    </location>
</feature>
<dbReference type="Proteomes" id="UP001164745">
    <property type="component" value="Chromosome"/>
</dbReference>
<organism evidence="2 3">
    <name type="scientific">Caldicellulosiruptor naganoensis</name>
    <dbReference type="NCBI Taxonomy" id="29324"/>
    <lineage>
        <taxon>Bacteria</taxon>
        <taxon>Bacillati</taxon>
        <taxon>Bacillota</taxon>
        <taxon>Bacillota incertae sedis</taxon>
        <taxon>Caldicellulosiruptorales</taxon>
        <taxon>Caldicellulosiruptoraceae</taxon>
        <taxon>Caldicellulosiruptor</taxon>
    </lineage>
</organism>
<keyword evidence="1" id="KW-0812">Transmembrane</keyword>
<dbReference type="EMBL" id="CP113864">
    <property type="protein sequence ID" value="WAM30586.1"/>
    <property type="molecule type" value="Genomic_DNA"/>
</dbReference>
<accession>A0ABY7BHS0</accession>